<gene>
    <name evidence="2" type="ORF">VB774_12665</name>
</gene>
<keyword evidence="3" id="KW-1185">Reference proteome</keyword>
<keyword evidence="1" id="KW-1133">Transmembrane helix</keyword>
<comment type="caution">
    <text evidence="2">The sequence shown here is derived from an EMBL/GenBank/DDBJ whole genome shotgun (WGS) entry which is preliminary data.</text>
</comment>
<dbReference type="EMBL" id="JAYGIE010000075">
    <property type="protein sequence ID" value="MEA5478473.1"/>
    <property type="molecule type" value="Genomic_DNA"/>
</dbReference>
<organism evidence="2 3">
    <name type="scientific">Pseudanabaena galeata UHCC 0370</name>
    <dbReference type="NCBI Taxonomy" id="3110310"/>
    <lineage>
        <taxon>Bacteria</taxon>
        <taxon>Bacillati</taxon>
        <taxon>Cyanobacteriota</taxon>
        <taxon>Cyanophyceae</taxon>
        <taxon>Pseudanabaenales</taxon>
        <taxon>Pseudanabaenaceae</taxon>
        <taxon>Pseudanabaena</taxon>
    </lineage>
</organism>
<dbReference type="SUPFAM" id="SSF54523">
    <property type="entry name" value="Pili subunits"/>
    <property type="match status" value="1"/>
</dbReference>
<dbReference type="Gene3D" id="3.30.700.10">
    <property type="entry name" value="Glycoprotein, Type 4 Pilin"/>
    <property type="match status" value="1"/>
</dbReference>
<sequence length="212" mass="23505">MFTSNFFSNLTRSLSSFLRNLINKNQRKFLALTNPPKRRDRYAKSLGFTLLEVLVVMIMVGILSAIAAPSWLGFVNNQRISTSQNKIFQAIRVAQSDSKIRNASNDNRVRITFRTNQTDNAYRIDNVRTGAGEQSLESEVTISSITPAVLPPGNAGQPFIEFDSRGFVYDPNNLITYPICINLSVANSPRVRWIAIRTLLGAVVTGSEGACS</sequence>
<evidence type="ECO:0000313" key="2">
    <source>
        <dbReference type="EMBL" id="MEA5478473.1"/>
    </source>
</evidence>
<dbReference type="InterPro" id="IPR045584">
    <property type="entry name" value="Pilin-like"/>
</dbReference>
<keyword evidence="1" id="KW-0812">Transmembrane</keyword>
<dbReference type="Pfam" id="PF07963">
    <property type="entry name" value="N_methyl"/>
    <property type="match status" value="1"/>
</dbReference>
<name>A0ABU5TKE5_9CYAN</name>
<proteinExistence type="predicted"/>
<dbReference type="Proteomes" id="UP001301388">
    <property type="component" value="Unassembled WGS sequence"/>
</dbReference>
<evidence type="ECO:0000313" key="3">
    <source>
        <dbReference type="Proteomes" id="UP001301388"/>
    </source>
</evidence>
<protein>
    <submittedName>
        <fullName evidence="2">Type II secretion system protein</fullName>
    </submittedName>
</protein>
<feature type="transmembrane region" description="Helical" evidence="1">
    <location>
        <begin position="46"/>
        <end position="72"/>
    </location>
</feature>
<keyword evidence="1" id="KW-0472">Membrane</keyword>
<evidence type="ECO:0000256" key="1">
    <source>
        <dbReference type="SAM" id="Phobius"/>
    </source>
</evidence>
<accession>A0ABU5TKE5</accession>
<dbReference type="RefSeq" id="WP_323261962.1">
    <property type="nucleotide sequence ID" value="NZ_JAYGIE010000075.1"/>
</dbReference>
<dbReference type="NCBIfam" id="TIGR02532">
    <property type="entry name" value="IV_pilin_GFxxxE"/>
    <property type="match status" value="1"/>
</dbReference>
<reference evidence="2 3" key="1">
    <citation type="submission" date="2023-12" db="EMBL/GenBank/DDBJ databases">
        <title>Baltic Sea Cyanobacteria.</title>
        <authorList>
            <person name="Delbaje E."/>
            <person name="Fewer D.P."/>
            <person name="Shishido T.K."/>
        </authorList>
    </citation>
    <scope>NUCLEOTIDE SEQUENCE [LARGE SCALE GENOMIC DNA]</scope>
    <source>
        <strain evidence="2 3">UHCC 0370</strain>
    </source>
</reference>
<dbReference type="InterPro" id="IPR012902">
    <property type="entry name" value="N_methyl_site"/>
</dbReference>